<keyword evidence="1" id="KW-0732">Signal</keyword>
<proteinExistence type="predicted"/>
<dbReference type="PROSITE" id="PS50231">
    <property type="entry name" value="RICIN_B_LECTIN"/>
    <property type="match status" value="2"/>
</dbReference>
<evidence type="ECO:0000313" key="3">
    <source>
        <dbReference type="Proteomes" id="UP000269872"/>
    </source>
</evidence>
<reference evidence="2 3" key="1">
    <citation type="submission" date="2018-08" db="EMBL/GenBank/DDBJ databases">
        <title>Recombination of ecologically and evolutionarily significant loci maintains genetic cohesion in the Pseudomonas syringae species complex.</title>
        <authorList>
            <person name="Dillon M."/>
            <person name="Thakur S."/>
            <person name="Almeida R.N.D."/>
            <person name="Weir B.S."/>
            <person name="Guttman D.S."/>
        </authorList>
    </citation>
    <scope>NUCLEOTIDE SEQUENCE [LARGE SCALE GENOMIC DNA]</scope>
    <source>
        <strain evidence="2 3">ICMP 7496</strain>
    </source>
</reference>
<dbReference type="EMBL" id="RBUY01000127">
    <property type="protein sequence ID" value="RMV73613.1"/>
    <property type="molecule type" value="Genomic_DNA"/>
</dbReference>
<evidence type="ECO:0000313" key="2">
    <source>
        <dbReference type="EMBL" id="RMV73613.1"/>
    </source>
</evidence>
<name>A0A3M6EZI2_9PSED</name>
<feature type="chain" id="PRO_5018306546" evidence="1">
    <location>
        <begin position="23"/>
        <end position="809"/>
    </location>
</feature>
<dbReference type="InterPro" id="IPR035992">
    <property type="entry name" value="Ricin_B-like_lectins"/>
</dbReference>
<protein>
    <submittedName>
        <fullName evidence="2">Lectin repeat domain protein</fullName>
    </submittedName>
</protein>
<feature type="signal peptide" evidence="1">
    <location>
        <begin position="1"/>
        <end position="22"/>
    </location>
</feature>
<comment type="caution">
    <text evidence="2">The sequence shown here is derived from an EMBL/GenBank/DDBJ whole genome shotgun (WGS) entry which is preliminary data.</text>
</comment>
<evidence type="ECO:0000256" key="1">
    <source>
        <dbReference type="SAM" id="SignalP"/>
    </source>
</evidence>
<dbReference type="Gene3D" id="2.80.10.50">
    <property type="match status" value="2"/>
</dbReference>
<sequence>MKTLLAFAYLSLLCFFHSSAFSAEMNPYEQILNTSHGTSACLALDSNLSAVSLQECDTTDRQQWIFISSGNMLYIKNKALGGSAQEMCLFAVNQSSVKMATCASADSNDYQSKRLWSRNGNTPSVLSNKYIADLGFDNYLRRAENEQLVFGSAKEAAAEWTITQPIYEEIVNTVRGSEKCLTLVDDATSVALETCTGRHNQQWLFTPVGPRLYIKNKALGELQQQMCLFAENQNSVKMATCASAGSNDYQSKRLWSREGNTPSLLSNKYISDRGYDNYLHSNADEQLVFGSPRDDGVNWMIAKRYGYIRNVERGQETCLALSSNNVDVEFSPCKSDPRQDWRMSLIAAGYDKLTNRSLAGGEREKCLGSTVKMMDCQGSGYTSQRSWSYSRPLLVSVPGFILRNKFRNDLGGQETLGFSGDTVQMVPAIQSPAVTWHFELQAPSIPQRPVTGKESKVLLLHAKYSNEPATDLAKVQQGFVGSPGDNYSFINAVRMASGGQLTFKVDTVTDLDLGPLPSDCPSTELRHKAINLARERRFDASSYNYVAVEIPSTSCSWAGLAAMPGSWAMGNGTGWKPWMWQHEFGHSLGGPHAKSLERCSYRQNVVQISGNECVVTDSGDPSDTLNGGGSRLYPIPYLYYAGWLTDQQFTEVIRNDRYEIAPLFKEATASVVRGLHLYRSDGSYLTLEFRALSPGFESWSPDDPFVNGVIVRVARFGRNSVSNTLVDTTPDSEGRMKDAPLVQGKSLDDLLSGKRITVIGIADKGATVEISDLPNNALSAHLPFERSAMIQAVEPPEQEVESGKVGRER</sequence>
<dbReference type="AlphaFoldDB" id="A0A3M6EZI2"/>
<dbReference type="SUPFAM" id="SSF50370">
    <property type="entry name" value="Ricin B-like lectins"/>
    <property type="match status" value="3"/>
</dbReference>
<accession>A0A3M6EZI2</accession>
<dbReference type="Proteomes" id="UP000269872">
    <property type="component" value="Unassembled WGS sequence"/>
</dbReference>
<dbReference type="RefSeq" id="WP_122340605.1">
    <property type="nucleotide sequence ID" value="NZ_RBUY01000127.1"/>
</dbReference>
<organism evidence="2 3">
    <name type="scientific">Pseudomonas caricapapayae</name>
    <dbReference type="NCBI Taxonomy" id="46678"/>
    <lineage>
        <taxon>Bacteria</taxon>
        <taxon>Pseudomonadati</taxon>
        <taxon>Pseudomonadota</taxon>
        <taxon>Gammaproteobacteria</taxon>
        <taxon>Pseudomonadales</taxon>
        <taxon>Pseudomonadaceae</taxon>
        <taxon>Pseudomonas</taxon>
    </lineage>
</organism>
<gene>
    <name evidence="2" type="ORF">ALP05_02925</name>
</gene>